<name>A0A2N3QZD5_9BIFI</name>
<feature type="transmembrane region" description="Helical" evidence="1">
    <location>
        <begin position="212"/>
        <end position="236"/>
    </location>
</feature>
<reference evidence="2 3" key="1">
    <citation type="submission" date="2017-10" db="EMBL/GenBank/DDBJ databases">
        <title>Bifidobacterium genomics.</title>
        <authorList>
            <person name="Lugli G.A."/>
            <person name="Milani C."/>
            <person name="Mancabelli L."/>
        </authorList>
    </citation>
    <scope>NUCLEOTIDE SEQUENCE [LARGE SCALE GENOMIC DNA]</scope>
    <source>
        <strain evidence="2 3">1744B</strain>
    </source>
</reference>
<feature type="transmembrane region" description="Helical" evidence="1">
    <location>
        <begin position="182"/>
        <end position="206"/>
    </location>
</feature>
<feature type="transmembrane region" description="Helical" evidence="1">
    <location>
        <begin position="306"/>
        <end position="325"/>
    </location>
</feature>
<evidence type="ECO:0000256" key="1">
    <source>
        <dbReference type="SAM" id="Phobius"/>
    </source>
</evidence>
<feature type="transmembrane region" description="Helical" evidence="1">
    <location>
        <begin position="39"/>
        <end position="55"/>
    </location>
</feature>
<feature type="transmembrane region" description="Helical" evidence="1">
    <location>
        <begin position="157"/>
        <end position="173"/>
    </location>
</feature>
<dbReference type="EMBL" id="PCHB01000001">
    <property type="protein sequence ID" value="PKU98772.1"/>
    <property type="molecule type" value="Genomic_DNA"/>
</dbReference>
<evidence type="ECO:0000313" key="3">
    <source>
        <dbReference type="Proteomes" id="UP000233783"/>
    </source>
</evidence>
<comment type="caution">
    <text evidence="2">The sequence shown here is derived from an EMBL/GenBank/DDBJ whole genome shotgun (WGS) entry which is preliminary data.</text>
</comment>
<dbReference type="AlphaFoldDB" id="A0A2N3QZD5"/>
<organism evidence="2 3">
    <name type="scientific">Bifidobacterium pseudolongum subsp. globosum</name>
    <dbReference type="NCBI Taxonomy" id="1690"/>
    <lineage>
        <taxon>Bacteria</taxon>
        <taxon>Bacillati</taxon>
        <taxon>Actinomycetota</taxon>
        <taxon>Actinomycetes</taxon>
        <taxon>Bifidobacteriales</taxon>
        <taxon>Bifidobacteriaceae</taxon>
        <taxon>Bifidobacterium</taxon>
    </lineage>
</organism>
<keyword evidence="1" id="KW-0812">Transmembrane</keyword>
<feature type="transmembrane region" description="Helical" evidence="1">
    <location>
        <begin position="332"/>
        <end position="354"/>
    </location>
</feature>
<accession>A0A2N3QZD5</accession>
<sequence length="406" mass="46057">MLPLTHVIFLLVAVYTVLAFIVNLFCIYQRHSSYKAIDLLNCIFVIALSFVAWNYNSATFVDLDRIMQELEIAHQQGIHTLTDAYAMNPLSIPLLLIGYYTEDARALQVTGVALSYSLMFVTIGIAKRRYRLSFVATILGTDLVLLCFNFVTAACNIRFPIAMWLMLAALVSHRKQYTPRTIIFAGIALLVHIGTAVIPLICLLANCYKKKYYRILICVLLLIYYQSLILFTNLLLSSSNRLMYQIGDRLSYYTGVNENYANSYDAIAIESGGRLTGVILIALAVAALLVYEALSYFNSIPPVSSNLVWCTIAMLCFTVGSYSSYTIFLRYAYISMYFVILLLMYSLSRSFTLYDIRPLQLPQSKHLGDTRTSLLISYWIWVVVGLILAYCMRRDAILYMSSYVTL</sequence>
<gene>
    <name evidence="2" type="ORF">CQR56_0100</name>
</gene>
<feature type="transmembrane region" description="Helical" evidence="1">
    <location>
        <begin position="275"/>
        <end position="294"/>
    </location>
</feature>
<dbReference type="Proteomes" id="UP000233783">
    <property type="component" value="Unassembled WGS sequence"/>
</dbReference>
<feature type="transmembrane region" description="Helical" evidence="1">
    <location>
        <begin position="374"/>
        <end position="392"/>
    </location>
</feature>
<feature type="transmembrane region" description="Helical" evidence="1">
    <location>
        <begin position="6"/>
        <end position="27"/>
    </location>
</feature>
<keyword evidence="1" id="KW-0472">Membrane</keyword>
<keyword evidence="1" id="KW-1133">Transmembrane helix</keyword>
<protein>
    <recommendedName>
        <fullName evidence="4">EpsG family protein</fullName>
    </recommendedName>
</protein>
<evidence type="ECO:0008006" key="4">
    <source>
        <dbReference type="Google" id="ProtNLM"/>
    </source>
</evidence>
<proteinExistence type="predicted"/>
<dbReference type="RefSeq" id="WP_101392960.1">
    <property type="nucleotide sequence ID" value="NZ_PCHB01000001.1"/>
</dbReference>
<evidence type="ECO:0000313" key="2">
    <source>
        <dbReference type="EMBL" id="PKU98772.1"/>
    </source>
</evidence>
<feature type="transmembrane region" description="Helical" evidence="1">
    <location>
        <begin position="106"/>
        <end position="125"/>
    </location>
</feature>